<evidence type="ECO:0000313" key="3">
    <source>
        <dbReference type="Proteomes" id="UP001497516"/>
    </source>
</evidence>
<dbReference type="CDD" id="cd01650">
    <property type="entry name" value="RT_nLTR_like"/>
    <property type="match status" value="1"/>
</dbReference>
<evidence type="ECO:0000259" key="1">
    <source>
        <dbReference type="PROSITE" id="PS50878"/>
    </source>
</evidence>
<feature type="domain" description="Reverse transcriptase" evidence="1">
    <location>
        <begin position="54"/>
        <end position="324"/>
    </location>
</feature>
<sequence length="337" mass="38295">MNLELTKPVTREEVKQAVFSLGPHKSPGPDGFTGVFFRKYWSTVGEDLCKEVQSFFSTATLPQGWNDTHIALIPKIPSPEKASQFRPISCCNFKYKVVSKIMSTRIKKFMPCLVSEMQAAFTGGRLIQDNITIVHEVLHHFKNRRQGKRFDLMLKMDMRKAFDLVDWNCLDPLLIAYGFNHSWCKWIKECVRTVRFSILVNGSPTEFFSPSRGIRQGDPLSPFLFILMSNALSFLLDKGVSQGTIHGIKIKPNCPRISHCLFADDTVIFGRASMEEAEEIMKIINTYKSLTGQEVNIEKSPVFFSKNSPDDLRNNITNRIGFPSAICHDKYLGVPTE</sequence>
<accession>A0AAV2G2L4</accession>
<dbReference type="SUPFAM" id="SSF56672">
    <property type="entry name" value="DNA/RNA polymerases"/>
    <property type="match status" value="1"/>
</dbReference>
<reference evidence="2 3" key="1">
    <citation type="submission" date="2024-04" db="EMBL/GenBank/DDBJ databases">
        <authorList>
            <person name="Fracassetti M."/>
        </authorList>
    </citation>
    <scope>NUCLEOTIDE SEQUENCE [LARGE SCALE GENOMIC DNA]</scope>
</reference>
<dbReference type="AlphaFoldDB" id="A0AAV2G2L4"/>
<evidence type="ECO:0000313" key="2">
    <source>
        <dbReference type="EMBL" id="CAL1404879.1"/>
    </source>
</evidence>
<dbReference type="PANTHER" id="PTHR31635">
    <property type="entry name" value="REVERSE TRANSCRIPTASE DOMAIN-CONTAINING PROTEIN-RELATED"/>
    <property type="match status" value="1"/>
</dbReference>
<name>A0AAV2G2L4_9ROSI</name>
<dbReference type="Proteomes" id="UP001497516">
    <property type="component" value="Chromosome 8"/>
</dbReference>
<organism evidence="2 3">
    <name type="scientific">Linum trigynum</name>
    <dbReference type="NCBI Taxonomy" id="586398"/>
    <lineage>
        <taxon>Eukaryota</taxon>
        <taxon>Viridiplantae</taxon>
        <taxon>Streptophyta</taxon>
        <taxon>Embryophyta</taxon>
        <taxon>Tracheophyta</taxon>
        <taxon>Spermatophyta</taxon>
        <taxon>Magnoliopsida</taxon>
        <taxon>eudicotyledons</taxon>
        <taxon>Gunneridae</taxon>
        <taxon>Pentapetalae</taxon>
        <taxon>rosids</taxon>
        <taxon>fabids</taxon>
        <taxon>Malpighiales</taxon>
        <taxon>Linaceae</taxon>
        <taxon>Linum</taxon>
    </lineage>
</organism>
<dbReference type="InterPro" id="IPR043502">
    <property type="entry name" value="DNA/RNA_pol_sf"/>
</dbReference>
<dbReference type="PANTHER" id="PTHR31635:SF196">
    <property type="entry name" value="REVERSE TRANSCRIPTASE DOMAIN-CONTAINING PROTEIN-RELATED"/>
    <property type="match status" value="1"/>
</dbReference>
<dbReference type="InterPro" id="IPR000477">
    <property type="entry name" value="RT_dom"/>
</dbReference>
<dbReference type="Pfam" id="PF00078">
    <property type="entry name" value="RVT_1"/>
    <property type="match status" value="1"/>
</dbReference>
<gene>
    <name evidence="2" type="ORF">LTRI10_LOCUS44698</name>
</gene>
<proteinExistence type="predicted"/>
<dbReference type="EMBL" id="OZ034821">
    <property type="protein sequence ID" value="CAL1404879.1"/>
    <property type="molecule type" value="Genomic_DNA"/>
</dbReference>
<protein>
    <recommendedName>
        <fullName evidence="1">Reverse transcriptase domain-containing protein</fullName>
    </recommendedName>
</protein>
<dbReference type="PROSITE" id="PS50878">
    <property type="entry name" value="RT_POL"/>
    <property type="match status" value="1"/>
</dbReference>
<keyword evidence="3" id="KW-1185">Reference proteome</keyword>